<gene>
    <name evidence="9" type="primary">LOC103126294</name>
</gene>
<dbReference type="PANTHER" id="PTHR10662">
    <property type="entry name" value="NUCLEAR RNA EXPORT FACTOR"/>
    <property type="match status" value="1"/>
</dbReference>
<evidence type="ECO:0000313" key="8">
    <source>
        <dbReference type="Proteomes" id="UP001652624"/>
    </source>
</evidence>
<evidence type="ECO:0000313" key="9">
    <source>
        <dbReference type="RefSeq" id="XP_060039680.1"/>
    </source>
</evidence>
<dbReference type="PROSITE" id="PS51281">
    <property type="entry name" value="TAP_C"/>
    <property type="match status" value="1"/>
</dbReference>
<dbReference type="CDD" id="cd14342">
    <property type="entry name" value="UBA_TAP-C"/>
    <property type="match status" value="1"/>
</dbReference>
<reference evidence="9" key="1">
    <citation type="submission" date="2025-08" db="UniProtKB">
        <authorList>
            <consortium name="RefSeq"/>
        </authorList>
    </citation>
    <scope>IDENTIFICATION</scope>
</reference>
<evidence type="ECO:0000256" key="4">
    <source>
        <dbReference type="ARBA" id="ARBA00023242"/>
    </source>
</evidence>
<dbReference type="InterPro" id="IPR057125">
    <property type="entry name" value="NXF1/2/3/5-like_LRR"/>
</dbReference>
<feature type="compositionally biased region" description="Basic and acidic residues" evidence="5">
    <location>
        <begin position="48"/>
        <end position="58"/>
    </location>
</feature>
<feature type="compositionally biased region" description="Polar residues" evidence="5">
    <location>
        <begin position="1"/>
        <end position="14"/>
    </location>
</feature>
<dbReference type="PANTHER" id="PTHR10662:SF12">
    <property type="entry name" value="NUCLEAR RNA EXPORT FACTOR 3"/>
    <property type="match status" value="1"/>
</dbReference>
<sequence>MSGQVSSGVHPSTNQQQAGHAAASGAHVDRQVRYTPYAIPFYRHRSRRENMEGNKKPQEQGMEGNGQDKPSRSWFKISIPFGIKYDEKWLLSVIQKQCNAPFTPVEFHYEKMEAQFFVEGASVAFELKNISGRLLDEDNEKISILVSASEIPHSVQRQPQSEMVEMTKPNTDKICDISQLSLDIQRLCFDPGMDSGSGPKADWTTDNTAIAPEPRDYKAASLQNHEASMMKLLPSKLSNTIQNVSITENLDVSKYKMKPAVELGREKGQGSEEMCTEKASLSTTFPDKCSGISSSVLEMFPKLLCLGGQYSLSASNFCTEVYKTLPTCKGGFLGTDALKDLVLQFLQQYYSIYDYGDRQGLLAAYHEKACFSLSIPFNPKDPTLSCLYELYKDSRNMKKLTDPYLRVQLLKYTKHDIVRSLCMLPKTQHDLSSFVVDMWVQTETMFCFSVYGIFKEVEGEYQGSVRAFTRTFVTTPESHTSLCIMNDELSVRVATPSEIQRTFSMLMPTPTLILSQEQQKMVQAFSIQSGMNLQWSHKYLHDSDWDYNRAIQALSLPKQGKVKDFRRGPHTD</sequence>
<feature type="domain" description="TAP-C" evidence="7">
    <location>
        <begin position="516"/>
        <end position="572"/>
    </location>
</feature>
<dbReference type="Proteomes" id="UP001652624">
    <property type="component" value="Chromosome X"/>
</dbReference>
<dbReference type="SMART" id="SM00804">
    <property type="entry name" value="TAP_C"/>
    <property type="match status" value="1"/>
</dbReference>
<dbReference type="InterPro" id="IPR009060">
    <property type="entry name" value="UBA-like_sf"/>
</dbReference>
<proteinExistence type="predicted"/>
<dbReference type="InterPro" id="IPR018222">
    <property type="entry name" value="Nuclear_transport_factor_2_euk"/>
</dbReference>
<dbReference type="InterPro" id="IPR035979">
    <property type="entry name" value="RBD_domain_sf"/>
</dbReference>
<protein>
    <submittedName>
        <fullName evidence="9">Nuclear RNA export factor 3</fullName>
    </submittedName>
</protein>
<evidence type="ECO:0000259" key="6">
    <source>
        <dbReference type="PROSITE" id="PS50177"/>
    </source>
</evidence>
<dbReference type="InterPro" id="IPR030217">
    <property type="entry name" value="NXF_fam"/>
</dbReference>
<evidence type="ECO:0000259" key="7">
    <source>
        <dbReference type="PROSITE" id="PS51281"/>
    </source>
</evidence>
<organism evidence="8 9">
    <name type="scientific">Erinaceus europaeus</name>
    <name type="common">Western European hedgehog</name>
    <dbReference type="NCBI Taxonomy" id="9365"/>
    <lineage>
        <taxon>Eukaryota</taxon>
        <taxon>Metazoa</taxon>
        <taxon>Chordata</taxon>
        <taxon>Craniata</taxon>
        <taxon>Vertebrata</taxon>
        <taxon>Euteleostomi</taxon>
        <taxon>Mammalia</taxon>
        <taxon>Eutheria</taxon>
        <taxon>Laurasiatheria</taxon>
        <taxon>Eulipotyphla</taxon>
        <taxon>Erinaceidae</taxon>
        <taxon>Erinaceinae</taxon>
        <taxon>Erinaceus</taxon>
    </lineage>
</organism>
<dbReference type="Gene3D" id="3.30.70.330">
    <property type="match status" value="1"/>
</dbReference>
<dbReference type="SUPFAM" id="SSF54928">
    <property type="entry name" value="RNA-binding domain, RBD"/>
    <property type="match status" value="1"/>
</dbReference>
<dbReference type="Pfam" id="PF24048">
    <property type="entry name" value="LRR_NXF1-5"/>
    <property type="match status" value="1"/>
</dbReference>
<dbReference type="SUPFAM" id="SSF46934">
    <property type="entry name" value="UBA-like"/>
    <property type="match status" value="1"/>
</dbReference>
<dbReference type="Pfam" id="PF09162">
    <property type="entry name" value="Tap-RNA_bind"/>
    <property type="match status" value="1"/>
</dbReference>
<evidence type="ECO:0000256" key="5">
    <source>
        <dbReference type="SAM" id="MobiDB-lite"/>
    </source>
</evidence>
<dbReference type="GeneID" id="103126294"/>
<feature type="region of interest" description="Disordered" evidence="5">
    <location>
        <begin position="1"/>
        <end position="26"/>
    </location>
</feature>
<keyword evidence="4" id="KW-0539">Nucleus</keyword>
<dbReference type="InterPro" id="IPR032710">
    <property type="entry name" value="NTF2-like_dom_sf"/>
</dbReference>
<dbReference type="InterPro" id="IPR002075">
    <property type="entry name" value="NTF2_dom"/>
</dbReference>
<keyword evidence="3" id="KW-0677">Repeat</keyword>
<dbReference type="SUPFAM" id="SSF54427">
    <property type="entry name" value="NTF2-like"/>
    <property type="match status" value="1"/>
</dbReference>
<dbReference type="RefSeq" id="XP_060039680.1">
    <property type="nucleotide sequence ID" value="XM_060183697.1"/>
</dbReference>
<dbReference type="Gene3D" id="3.10.450.50">
    <property type="match status" value="1"/>
</dbReference>
<dbReference type="PROSITE" id="PS50177">
    <property type="entry name" value="NTF2_DOMAIN"/>
    <property type="match status" value="1"/>
</dbReference>
<dbReference type="Pfam" id="PF03943">
    <property type="entry name" value="TAP_C"/>
    <property type="match status" value="1"/>
</dbReference>
<comment type="subcellular location">
    <subcellularLocation>
        <location evidence="1">Nucleus</location>
    </subcellularLocation>
</comment>
<feature type="domain" description="NTF2" evidence="6">
    <location>
        <begin position="341"/>
        <end position="491"/>
    </location>
</feature>
<keyword evidence="8" id="KW-1185">Reference proteome</keyword>
<accession>A0ABM3WSY6</accession>
<dbReference type="InterPro" id="IPR015245">
    <property type="entry name" value="Tap_RNA-bd"/>
</dbReference>
<keyword evidence="2" id="KW-0433">Leucine-rich repeat</keyword>
<name>A0ABM3WSY6_ERIEU</name>
<feature type="region of interest" description="Disordered" evidence="5">
    <location>
        <begin position="45"/>
        <end position="71"/>
    </location>
</feature>
<dbReference type="Gene3D" id="1.10.8.10">
    <property type="entry name" value="DNA helicase RuvA subunit, C-terminal domain"/>
    <property type="match status" value="1"/>
</dbReference>
<dbReference type="Pfam" id="PF22602">
    <property type="entry name" value="NXF_NTF2"/>
    <property type="match status" value="1"/>
</dbReference>
<evidence type="ECO:0000256" key="3">
    <source>
        <dbReference type="ARBA" id="ARBA00022737"/>
    </source>
</evidence>
<dbReference type="InterPro" id="IPR012677">
    <property type="entry name" value="Nucleotide-bd_a/b_plait_sf"/>
</dbReference>
<feature type="compositionally biased region" description="Low complexity" evidence="5">
    <location>
        <begin position="15"/>
        <end position="26"/>
    </location>
</feature>
<dbReference type="InterPro" id="IPR005637">
    <property type="entry name" value="TAP_C_dom"/>
</dbReference>
<evidence type="ECO:0000256" key="2">
    <source>
        <dbReference type="ARBA" id="ARBA00022614"/>
    </source>
</evidence>
<evidence type="ECO:0000256" key="1">
    <source>
        <dbReference type="ARBA" id="ARBA00004123"/>
    </source>
</evidence>